<sequence>MAAYSFAAASSGAAMGPRAALLLAGALLLAALVPEASAVAGGRPAAAAPDHARGTRFPRYFEEEEEDDEPTAMLQVNIASRAPMKRVTGVQQHADRAFDGLEEEEEETMFFQSSMVGKPAAAQRPKVEELEFDESSI</sequence>
<organism evidence="3">
    <name type="scientific">Zooxanthella nutricula</name>
    <dbReference type="NCBI Taxonomy" id="1333877"/>
    <lineage>
        <taxon>Eukaryota</taxon>
        <taxon>Sar</taxon>
        <taxon>Alveolata</taxon>
        <taxon>Dinophyceae</taxon>
        <taxon>Peridiniales</taxon>
        <taxon>Peridiniales incertae sedis</taxon>
        <taxon>Zooxanthella</taxon>
    </lineage>
</organism>
<dbReference type="AlphaFoldDB" id="A0A7S2K960"/>
<evidence type="ECO:0000256" key="1">
    <source>
        <dbReference type="SAM" id="MobiDB-lite"/>
    </source>
</evidence>
<feature type="chain" id="PRO_5031342901" evidence="2">
    <location>
        <begin position="39"/>
        <end position="137"/>
    </location>
</feature>
<protein>
    <submittedName>
        <fullName evidence="3">Uncharacterized protein</fullName>
    </submittedName>
</protein>
<accession>A0A7S2K960</accession>
<evidence type="ECO:0000256" key="2">
    <source>
        <dbReference type="SAM" id="SignalP"/>
    </source>
</evidence>
<dbReference type="EMBL" id="HBGW01044157">
    <property type="protein sequence ID" value="CAD9570021.1"/>
    <property type="molecule type" value="Transcribed_RNA"/>
</dbReference>
<name>A0A7S2K960_9DINO</name>
<gene>
    <name evidence="3" type="ORF">BRAN1462_LOCUS27994</name>
</gene>
<feature type="signal peptide" evidence="2">
    <location>
        <begin position="1"/>
        <end position="38"/>
    </location>
</feature>
<reference evidence="3" key="1">
    <citation type="submission" date="2021-01" db="EMBL/GenBank/DDBJ databases">
        <authorList>
            <person name="Corre E."/>
            <person name="Pelletier E."/>
            <person name="Niang G."/>
            <person name="Scheremetjew M."/>
            <person name="Finn R."/>
            <person name="Kale V."/>
            <person name="Holt S."/>
            <person name="Cochrane G."/>
            <person name="Meng A."/>
            <person name="Brown T."/>
            <person name="Cohen L."/>
        </authorList>
    </citation>
    <scope>NUCLEOTIDE SEQUENCE</scope>
    <source>
        <strain evidence="3">RCC3387</strain>
    </source>
</reference>
<proteinExistence type="predicted"/>
<keyword evidence="2" id="KW-0732">Signal</keyword>
<evidence type="ECO:0000313" key="3">
    <source>
        <dbReference type="EMBL" id="CAD9570021.1"/>
    </source>
</evidence>
<feature type="region of interest" description="Disordered" evidence="1">
    <location>
        <begin position="111"/>
        <end position="137"/>
    </location>
</feature>